<evidence type="ECO:0000256" key="5">
    <source>
        <dbReference type="ARBA" id="ARBA00022737"/>
    </source>
</evidence>
<dbReference type="AlphaFoldDB" id="X6MN53"/>
<dbReference type="OrthoDB" id="5273213at2759"/>
<feature type="domain" description="Ubiquitin-like" evidence="8">
    <location>
        <begin position="524"/>
        <end position="610"/>
    </location>
</feature>
<dbReference type="InterPro" id="IPR044079">
    <property type="entry name" value="Ubl_TBCE"/>
</dbReference>
<keyword evidence="7" id="KW-0206">Cytoskeleton</keyword>
<keyword evidence="4" id="KW-0433">Leucine-rich repeat</keyword>
<evidence type="ECO:0000313" key="10">
    <source>
        <dbReference type="Proteomes" id="UP000023152"/>
    </source>
</evidence>
<dbReference type="SUPFAM" id="SSF74924">
    <property type="entry name" value="Cap-Gly domain"/>
    <property type="match status" value="1"/>
</dbReference>
<evidence type="ECO:0000256" key="2">
    <source>
        <dbReference type="ARBA" id="ARBA00006286"/>
    </source>
</evidence>
<dbReference type="InterPro" id="IPR029071">
    <property type="entry name" value="Ubiquitin-like_domsf"/>
</dbReference>
<evidence type="ECO:0000313" key="9">
    <source>
        <dbReference type="EMBL" id="ETO14525.1"/>
    </source>
</evidence>
<dbReference type="Proteomes" id="UP000023152">
    <property type="component" value="Unassembled WGS sequence"/>
</dbReference>
<comment type="caution">
    <text evidence="9">The sequence shown here is derived from an EMBL/GenBank/DDBJ whole genome shotgun (WGS) entry which is preliminary data.</text>
</comment>
<dbReference type="PANTHER" id="PTHR18849:SF0">
    <property type="entry name" value="CILIA- AND FLAGELLA-ASSOCIATED PROTEIN 410-RELATED"/>
    <property type="match status" value="1"/>
</dbReference>
<comment type="subcellular location">
    <subcellularLocation>
        <location evidence="1">Cytoplasm</location>
        <location evidence="1">Cytoskeleton</location>
    </subcellularLocation>
</comment>
<evidence type="ECO:0000256" key="4">
    <source>
        <dbReference type="ARBA" id="ARBA00022614"/>
    </source>
</evidence>
<dbReference type="InterPro" id="IPR036859">
    <property type="entry name" value="CAP-Gly_dom_sf"/>
</dbReference>
<accession>X6MN53</accession>
<proteinExistence type="inferred from homology"/>
<protein>
    <recommendedName>
        <fullName evidence="8">Ubiquitin-like domain-containing protein</fullName>
    </recommendedName>
</protein>
<evidence type="ECO:0000259" key="8">
    <source>
        <dbReference type="PROSITE" id="PS50053"/>
    </source>
</evidence>
<dbReference type="PANTHER" id="PTHR18849">
    <property type="entry name" value="LEUCINE RICH REPEAT PROTEIN"/>
    <property type="match status" value="1"/>
</dbReference>
<evidence type="ECO:0000256" key="3">
    <source>
        <dbReference type="ARBA" id="ARBA00022490"/>
    </source>
</evidence>
<dbReference type="Gene3D" id="3.80.10.10">
    <property type="entry name" value="Ribonuclease Inhibitor"/>
    <property type="match status" value="2"/>
</dbReference>
<keyword evidence="3" id="KW-0963">Cytoplasm</keyword>
<dbReference type="Gene3D" id="3.10.20.90">
    <property type="entry name" value="Phosphatidylinositol 3-kinase Catalytic Subunit, Chain A, domain 1"/>
    <property type="match status" value="1"/>
</dbReference>
<dbReference type="InterPro" id="IPR000626">
    <property type="entry name" value="Ubiquitin-like_dom"/>
</dbReference>
<organism evidence="9 10">
    <name type="scientific">Reticulomyxa filosa</name>
    <dbReference type="NCBI Taxonomy" id="46433"/>
    <lineage>
        <taxon>Eukaryota</taxon>
        <taxon>Sar</taxon>
        <taxon>Rhizaria</taxon>
        <taxon>Retaria</taxon>
        <taxon>Foraminifera</taxon>
        <taxon>Monothalamids</taxon>
        <taxon>Reticulomyxidae</taxon>
        <taxon>Reticulomyxa</taxon>
    </lineage>
</organism>
<dbReference type="Gene3D" id="2.30.30.190">
    <property type="entry name" value="CAP Gly-rich-like domain"/>
    <property type="match status" value="1"/>
</dbReference>
<dbReference type="InterPro" id="IPR000938">
    <property type="entry name" value="CAP-Gly_domain"/>
</dbReference>
<dbReference type="Pfam" id="PF14560">
    <property type="entry name" value="Ubiquitin_2"/>
    <property type="match status" value="1"/>
</dbReference>
<dbReference type="EMBL" id="ASPP01019992">
    <property type="protein sequence ID" value="ETO14525.1"/>
    <property type="molecule type" value="Genomic_DNA"/>
</dbReference>
<comment type="similarity">
    <text evidence="2">Belongs to the TBCE family.</text>
</comment>
<keyword evidence="5" id="KW-0677">Repeat</keyword>
<dbReference type="SUPFAM" id="SSF52047">
    <property type="entry name" value="RNI-like"/>
    <property type="match status" value="1"/>
</dbReference>
<gene>
    <name evidence="9" type="ORF">RFI_22840</name>
</gene>
<dbReference type="SUPFAM" id="SSF54236">
    <property type="entry name" value="Ubiquitin-like"/>
    <property type="match status" value="1"/>
</dbReference>
<evidence type="ECO:0000256" key="6">
    <source>
        <dbReference type="ARBA" id="ARBA00023186"/>
    </source>
</evidence>
<evidence type="ECO:0000256" key="1">
    <source>
        <dbReference type="ARBA" id="ARBA00004245"/>
    </source>
</evidence>
<keyword evidence="6" id="KW-0143">Chaperone</keyword>
<dbReference type="SMART" id="SM01052">
    <property type="entry name" value="CAP_GLY"/>
    <property type="match status" value="1"/>
</dbReference>
<dbReference type="CDD" id="cd17044">
    <property type="entry name" value="Ubl_TBCE"/>
    <property type="match status" value="1"/>
</dbReference>
<keyword evidence="10" id="KW-1185">Reference proteome</keyword>
<dbReference type="OMA" id="SEESHMF"/>
<sequence length="610" mass="71251">MSEISAIDDYKDRLGERIECEGSYGIIRYVGPVATSQKADAVWFGIEWEAQNRGKHDGSVVTSDGQVQMQNTTVRYYTCPPNQGSFIKPPKAKFGRDLLNVIKDRFALDVKYDIYIILYSLYLFIYDLKEQNLIEESSNYKYQFVGWDKSIRKAHQLENKRQIYVDQHDTAYIDLSTCEEIKQQMPCVEVLDLRRNYLCSWSTLHGFKAFESLIELNLSNNALNVLYFREHLSKSKGKIEECKANLFKPFENAFPLLQRLFLNDTCSPIEREQTFSTTWWVVYHLALYKCLPQLRELQLCSNRLSHFSLPLNLHCENGEEKLFEPSSEHIAQLFPWLQTLNISDNPISDWKIMPNTFGDLPLLTKLLCSYAFFDRIFYVNNKFEKLEVFWIRSNKINSLEIFDELNKFPNLKHLLIIENPLSKEISELAIRDFAIAKMAKLTVCNSSGITDKERKDAEIYYLKWIKNQWEDMHTNTNATEEEKKVNDTNENDEIEKKFSRFKELQKKWGEPKLKKTTKQNIDTVSVTIRSMDPKSITSQPLEKNLPLSITVGQLKMLCKRSFQLGTMYQQLMLRNSGDMFPVSLSDDMQTLKYYGIKDGAEILMQSTKTE</sequence>
<dbReference type="InterPro" id="IPR032675">
    <property type="entry name" value="LRR_dom_sf"/>
</dbReference>
<dbReference type="GO" id="GO:0005856">
    <property type="term" value="C:cytoskeleton"/>
    <property type="evidence" value="ECO:0007669"/>
    <property type="project" value="UniProtKB-SubCell"/>
</dbReference>
<evidence type="ECO:0000256" key="7">
    <source>
        <dbReference type="ARBA" id="ARBA00023212"/>
    </source>
</evidence>
<dbReference type="PROSITE" id="PS50053">
    <property type="entry name" value="UBIQUITIN_2"/>
    <property type="match status" value="1"/>
</dbReference>
<reference evidence="9 10" key="1">
    <citation type="journal article" date="2013" name="Curr. Biol.">
        <title>The Genome of the Foraminiferan Reticulomyxa filosa.</title>
        <authorList>
            <person name="Glockner G."/>
            <person name="Hulsmann N."/>
            <person name="Schleicher M."/>
            <person name="Noegel A.A."/>
            <person name="Eichinger L."/>
            <person name="Gallinger C."/>
            <person name="Pawlowski J."/>
            <person name="Sierra R."/>
            <person name="Euteneuer U."/>
            <person name="Pillet L."/>
            <person name="Moustafa A."/>
            <person name="Platzer M."/>
            <person name="Groth M."/>
            <person name="Szafranski K."/>
            <person name="Schliwa M."/>
        </authorList>
    </citation>
    <scope>NUCLEOTIDE SEQUENCE [LARGE SCALE GENOMIC DNA]</scope>
</reference>
<name>X6MN53_RETFI</name>
<dbReference type="Pfam" id="PF01302">
    <property type="entry name" value="CAP_GLY"/>
    <property type="match status" value="1"/>
</dbReference>